<dbReference type="InterPro" id="IPR027417">
    <property type="entry name" value="P-loop_NTPase"/>
</dbReference>
<dbReference type="GO" id="GO:0004527">
    <property type="term" value="F:exonuclease activity"/>
    <property type="evidence" value="ECO:0007669"/>
    <property type="project" value="UniProtKB-KW"/>
</dbReference>
<name>A0ABX2TLP2_9PROT</name>
<protein>
    <submittedName>
        <fullName evidence="1">Exonuclease</fullName>
    </submittedName>
</protein>
<reference evidence="1 2" key="1">
    <citation type="submission" date="2020-05" db="EMBL/GenBank/DDBJ databases">
        <title>Azospirillum oleiclasticum sp. nov, a nitrogen-fixing and heavy crude oil-emulsifying bacterium isolated from the crude oil of Yumen Oilfield.</title>
        <authorList>
            <person name="Wu D."/>
            <person name="Cai M."/>
            <person name="Zhang X."/>
        </authorList>
    </citation>
    <scope>NUCLEOTIDE SEQUENCE [LARGE SCALE GENOMIC DNA]</scope>
    <source>
        <strain evidence="1 2">ROY-1-1-2</strain>
    </source>
</reference>
<organism evidence="1 2">
    <name type="scientific">Azospirillum oleiclasticum</name>
    <dbReference type="NCBI Taxonomy" id="2735135"/>
    <lineage>
        <taxon>Bacteria</taxon>
        <taxon>Pseudomonadati</taxon>
        <taxon>Pseudomonadota</taxon>
        <taxon>Alphaproteobacteria</taxon>
        <taxon>Rhodospirillales</taxon>
        <taxon>Azospirillaceae</taxon>
        <taxon>Azospirillum</taxon>
    </lineage>
</organism>
<accession>A0ABX2TLP2</accession>
<dbReference type="RefSeq" id="WP_282184296.1">
    <property type="nucleotide sequence ID" value="NZ_JABFDB010000035.1"/>
</dbReference>
<sequence length="280" mass="29622">RGDGWLAGEEAALAALDATVREAAVRLHERRELRAAHHGAGRPEGGPEDAAAALAAQARRLEETRSALASIRVRLTADADARARLAGLAEAYEAQKSRHALWASMDELIGSRDGQKLRNFAQSLSLDALLAQANRYLDDLARRYRLERVAGADLDIQVVDREMADEVRGVHSLSGGEMFLVSLALALGLSSMAARGGGIGTLFIDEGFGTLDPDSLDVALSCLEALQASGRQVGVISHVPAMIDRIGVQVRVEPLGGGRSAVRTARSAALPVPVPENVTT</sequence>
<dbReference type="EMBL" id="JABFDB010000035">
    <property type="protein sequence ID" value="NYZ24068.1"/>
    <property type="molecule type" value="Genomic_DNA"/>
</dbReference>
<gene>
    <name evidence="1" type="ORF">HND93_30565</name>
</gene>
<dbReference type="Gene3D" id="3.40.50.300">
    <property type="entry name" value="P-loop containing nucleotide triphosphate hydrolases"/>
    <property type="match status" value="1"/>
</dbReference>
<proteinExistence type="predicted"/>
<feature type="non-terminal residue" evidence="1">
    <location>
        <position position="1"/>
    </location>
</feature>
<keyword evidence="2" id="KW-1185">Reference proteome</keyword>
<keyword evidence="1" id="KW-0540">Nuclease</keyword>
<comment type="caution">
    <text evidence="1">The sequence shown here is derived from an EMBL/GenBank/DDBJ whole genome shotgun (WGS) entry which is preliminary data.</text>
</comment>
<keyword evidence="1" id="KW-0378">Hydrolase</keyword>
<dbReference type="PANTHER" id="PTHR32114">
    <property type="entry name" value="ABC TRANSPORTER ABCH.3"/>
    <property type="match status" value="1"/>
</dbReference>
<evidence type="ECO:0000313" key="1">
    <source>
        <dbReference type="EMBL" id="NYZ24068.1"/>
    </source>
</evidence>
<keyword evidence="1" id="KW-0269">Exonuclease</keyword>
<dbReference type="SUPFAM" id="SSF52540">
    <property type="entry name" value="P-loop containing nucleoside triphosphate hydrolases"/>
    <property type="match status" value="1"/>
</dbReference>
<evidence type="ECO:0000313" key="2">
    <source>
        <dbReference type="Proteomes" id="UP000584642"/>
    </source>
</evidence>
<dbReference type="PANTHER" id="PTHR32114:SF2">
    <property type="entry name" value="ABC TRANSPORTER ABCH.3"/>
    <property type="match status" value="1"/>
</dbReference>
<dbReference type="Pfam" id="PF13558">
    <property type="entry name" value="SbcC_Walker_B"/>
    <property type="match status" value="1"/>
</dbReference>
<dbReference type="Proteomes" id="UP000584642">
    <property type="component" value="Unassembled WGS sequence"/>
</dbReference>